<dbReference type="GO" id="GO:0045892">
    <property type="term" value="P:negative regulation of DNA-templated transcription"/>
    <property type="evidence" value="ECO:0007669"/>
    <property type="project" value="InterPro"/>
</dbReference>
<evidence type="ECO:0000313" key="6">
    <source>
        <dbReference type="Proteomes" id="UP000030103"/>
    </source>
</evidence>
<keyword evidence="4" id="KW-0804">Transcription</keyword>
<name>A0A0A2E0Z1_9PORP</name>
<proteinExistence type="inferred from homology"/>
<dbReference type="InterPro" id="IPR036390">
    <property type="entry name" value="WH_DNA-bd_sf"/>
</dbReference>
<evidence type="ECO:0000256" key="4">
    <source>
        <dbReference type="ARBA" id="ARBA00023163"/>
    </source>
</evidence>
<organism evidence="5 6">
    <name type="scientific">Porphyromonas macacae</name>
    <dbReference type="NCBI Taxonomy" id="28115"/>
    <lineage>
        <taxon>Bacteria</taxon>
        <taxon>Pseudomonadati</taxon>
        <taxon>Bacteroidota</taxon>
        <taxon>Bacteroidia</taxon>
        <taxon>Bacteroidales</taxon>
        <taxon>Porphyromonadaceae</taxon>
        <taxon>Porphyromonas</taxon>
    </lineage>
</organism>
<evidence type="ECO:0000256" key="2">
    <source>
        <dbReference type="ARBA" id="ARBA00023015"/>
    </source>
</evidence>
<keyword evidence="3" id="KW-0238">DNA-binding</keyword>
<keyword evidence="6" id="KW-1185">Reference proteome</keyword>
<dbReference type="EMBL" id="JRFA01000028">
    <property type="protein sequence ID" value="KGN72486.1"/>
    <property type="molecule type" value="Genomic_DNA"/>
</dbReference>
<dbReference type="SUPFAM" id="SSF46785">
    <property type="entry name" value="Winged helix' DNA-binding domain"/>
    <property type="match status" value="1"/>
</dbReference>
<dbReference type="Proteomes" id="UP000030103">
    <property type="component" value="Unassembled WGS sequence"/>
</dbReference>
<sequence>MRKNIRLTPREEEVMRIMWSMGEAEVRMIIPHLPDPEIPYTTVASIMHNLEKKEFIRKVGKGRGYIYRVAIPEEDYSKLSLNRMVNQFFTGDYKSLVQSFAEESKITADDLREIIQLIEQGNSK</sequence>
<evidence type="ECO:0000313" key="5">
    <source>
        <dbReference type="EMBL" id="KGN72486.1"/>
    </source>
</evidence>
<gene>
    <name evidence="5" type="ORF">HQ47_09650</name>
</gene>
<dbReference type="OrthoDB" id="1098508at2"/>
<dbReference type="GO" id="GO:0003677">
    <property type="term" value="F:DNA binding"/>
    <property type="evidence" value="ECO:0007669"/>
    <property type="project" value="UniProtKB-KW"/>
</dbReference>
<dbReference type="eggNOG" id="COG3682">
    <property type="taxonomic scope" value="Bacteria"/>
</dbReference>
<dbReference type="InterPro" id="IPR005650">
    <property type="entry name" value="BlaI_family"/>
</dbReference>
<evidence type="ECO:0000256" key="1">
    <source>
        <dbReference type="ARBA" id="ARBA00011046"/>
    </source>
</evidence>
<dbReference type="InterPro" id="IPR036388">
    <property type="entry name" value="WH-like_DNA-bd_sf"/>
</dbReference>
<evidence type="ECO:0008006" key="7">
    <source>
        <dbReference type="Google" id="ProtNLM"/>
    </source>
</evidence>
<accession>A0A0A2E0Z1</accession>
<dbReference type="RefSeq" id="WP_036875082.1">
    <property type="nucleotide sequence ID" value="NZ_JRFA01000028.1"/>
</dbReference>
<evidence type="ECO:0000256" key="3">
    <source>
        <dbReference type="ARBA" id="ARBA00023125"/>
    </source>
</evidence>
<comment type="similarity">
    <text evidence="1">Belongs to the BlaI transcriptional regulatory family.</text>
</comment>
<dbReference type="AlphaFoldDB" id="A0A0A2E0Z1"/>
<dbReference type="Gene3D" id="1.10.10.10">
    <property type="entry name" value="Winged helix-like DNA-binding domain superfamily/Winged helix DNA-binding domain"/>
    <property type="match status" value="1"/>
</dbReference>
<dbReference type="Pfam" id="PF03965">
    <property type="entry name" value="Penicillinase_R"/>
    <property type="match status" value="1"/>
</dbReference>
<protein>
    <recommendedName>
        <fullName evidence="7">Regulatory protein BlaI</fullName>
    </recommendedName>
</protein>
<dbReference type="STRING" id="28115.HQ47_09650"/>
<dbReference type="Gene3D" id="1.10.4040.10">
    <property type="entry name" value="Penicillinase repressor domain"/>
    <property type="match status" value="1"/>
</dbReference>
<comment type="caution">
    <text evidence="5">The sequence shown here is derived from an EMBL/GenBank/DDBJ whole genome shotgun (WGS) entry which is preliminary data.</text>
</comment>
<keyword evidence="2" id="KW-0805">Transcription regulation</keyword>
<reference evidence="5 6" key="1">
    <citation type="submission" date="2014-09" db="EMBL/GenBank/DDBJ databases">
        <title>Draft Genome Sequence of Porphyromonas macacae COT-192_OH2859.</title>
        <authorList>
            <person name="Wallis C."/>
            <person name="Deusch O."/>
            <person name="O'Flynn C."/>
            <person name="Davis I."/>
            <person name="Horsfall A."/>
            <person name="Kirkwood N."/>
            <person name="Harris S."/>
            <person name="Eisen J.A."/>
            <person name="Coil D.A."/>
            <person name="Darling A.E."/>
            <person name="Jospin G."/>
            <person name="Alexiev A."/>
        </authorList>
    </citation>
    <scope>NUCLEOTIDE SEQUENCE [LARGE SCALE GENOMIC DNA]</scope>
    <source>
        <strain evidence="6">COT-192 OH2859</strain>
    </source>
</reference>
<dbReference type="PIRSF" id="PIRSF019455">
    <property type="entry name" value="CopR_AtkY"/>
    <property type="match status" value="1"/>
</dbReference>